<proteinExistence type="predicted"/>
<comment type="caution">
    <text evidence="2">The sequence shown here is derived from an EMBL/GenBank/DDBJ whole genome shotgun (WGS) entry which is preliminary data.</text>
</comment>
<dbReference type="Proteomes" id="UP000754495">
    <property type="component" value="Unassembled WGS sequence"/>
</dbReference>
<dbReference type="RefSeq" id="WP_167110380.1">
    <property type="nucleotide sequence ID" value="NZ_JAANOU010000001.1"/>
</dbReference>
<evidence type="ECO:0000313" key="3">
    <source>
        <dbReference type="Proteomes" id="UP000754495"/>
    </source>
</evidence>
<keyword evidence="3" id="KW-1185">Reference proteome</keyword>
<organism evidence="2 3">
    <name type="scientific">Amycolatopsis viridis</name>
    <dbReference type="NCBI Taxonomy" id="185678"/>
    <lineage>
        <taxon>Bacteria</taxon>
        <taxon>Bacillati</taxon>
        <taxon>Actinomycetota</taxon>
        <taxon>Actinomycetes</taxon>
        <taxon>Pseudonocardiales</taxon>
        <taxon>Pseudonocardiaceae</taxon>
        <taxon>Amycolatopsis</taxon>
    </lineage>
</organism>
<accession>A0ABX0SM36</accession>
<reference evidence="2 3" key="1">
    <citation type="submission" date="2020-03" db="EMBL/GenBank/DDBJ databases">
        <title>Sequencing the genomes of 1000 actinobacteria strains.</title>
        <authorList>
            <person name="Klenk H.-P."/>
        </authorList>
    </citation>
    <scope>NUCLEOTIDE SEQUENCE [LARGE SCALE GENOMIC DNA]</scope>
    <source>
        <strain evidence="2 3">DSM 45668</strain>
    </source>
</reference>
<feature type="chain" id="PRO_5046167856" description="Secreted protein" evidence="1">
    <location>
        <begin position="21"/>
        <end position="154"/>
    </location>
</feature>
<gene>
    <name evidence="2" type="ORF">FHX46_000578</name>
</gene>
<name>A0ABX0SM36_9PSEU</name>
<feature type="signal peptide" evidence="1">
    <location>
        <begin position="1"/>
        <end position="20"/>
    </location>
</feature>
<evidence type="ECO:0008006" key="4">
    <source>
        <dbReference type="Google" id="ProtNLM"/>
    </source>
</evidence>
<dbReference type="EMBL" id="JAANOU010000001">
    <property type="protein sequence ID" value="NIH78048.1"/>
    <property type="molecule type" value="Genomic_DNA"/>
</dbReference>
<protein>
    <recommendedName>
        <fullName evidence="4">Secreted protein</fullName>
    </recommendedName>
</protein>
<evidence type="ECO:0000256" key="1">
    <source>
        <dbReference type="SAM" id="SignalP"/>
    </source>
</evidence>
<keyword evidence="1" id="KW-0732">Signal</keyword>
<sequence>MRRVMSWAMATLATAGIVVAAAPTAAAAPGEPQFFGSCDVSLYTCQDGAKVSAPGPHDRCGTGPEHTKVCIRYDGDVVYVQDGSSDGRAVMAVIEQYTGKHWDNARLCRNPHGHGTWARCRFDWKESATKVVQGSVLLSTSLTRTETLWSFENN</sequence>
<evidence type="ECO:0000313" key="2">
    <source>
        <dbReference type="EMBL" id="NIH78048.1"/>
    </source>
</evidence>